<name>A0ABQ8TVA8_PERAM</name>
<feature type="region of interest" description="Disordered" evidence="1">
    <location>
        <begin position="49"/>
        <end position="68"/>
    </location>
</feature>
<organism evidence="2 3">
    <name type="scientific">Periplaneta americana</name>
    <name type="common">American cockroach</name>
    <name type="synonym">Blatta americana</name>
    <dbReference type="NCBI Taxonomy" id="6978"/>
    <lineage>
        <taxon>Eukaryota</taxon>
        <taxon>Metazoa</taxon>
        <taxon>Ecdysozoa</taxon>
        <taxon>Arthropoda</taxon>
        <taxon>Hexapoda</taxon>
        <taxon>Insecta</taxon>
        <taxon>Pterygota</taxon>
        <taxon>Neoptera</taxon>
        <taxon>Polyneoptera</taxon>
        <taxon>Dictyoptera</taxon>
        <taxon>Blattodea</taxon>
        <taxon>Blattoidea</taxon>
        <taxon>Blattidae</taxon>
        <taxon>Blattinae</taxon>
        <taxon>Periplaneta</taxon>
    </lineage>
</organism>
<feature type="compositionally biased region" description="Basic residues" evidence="1">
    <location>
        <begin position="51"/>
        <end position="68"/>
    </location>
</feature>
<reference evidence="2 3" key="1">
    <citation type="journal article" date="2022" name="Allergy">
        <title>Genome assembly and annotation of Periplaneta americana reveal a comprehensive cockroach allergen profile.</title>
        <authorList>
            <person name="Wang L."/>
            <person name="Xiong Q."/>
            <person name="Saelim N."/>
            <person name="Wang L."/>
            <person name="Nong W."/>
            <person name="Wan A.T."/>
            <person name="Shi M."/>
            <person name="Liu X."/>
            <person name="Cao Q."/>
            <person name="Hui J.H.L."/>
            <person name="Sookrung N."/>
            <person name="Leung T.F."/>
            <person name="Tungtrongchitr A."/>
            <person name="Tsui S.K.W."/>
        </authorList>
    </citation>
    <scope>NUCLEOTIDE SEQUENCE [LARGE SCALE GENOMIC DNA]</scope>
    <source>
        <strain evidence="2">PWHHKU_190912</strain>
    </source>
</reference>
<comment type="caution">
    <text evidence="2">The sequence shown here is derived from an EMBL/GenBank/DDBJ whole genome shotgun (WGS) entry which is preliminary data.</text>
</comment>
<keyword evidence="3" id="KW-1185">Reference proteome</keyword>
<protein>
    <submittedName>
        <fullName evidence="2">Uncharacterized protein</fullName>
    </submittedName>
</protein>
<dbReference type="Proteomes" id="UP001148838">
    <property type="component" value="Unassembled WGS sequence"/>
</dbReference>
<evidence type="ECO:0000256" key="1">
    <source>
        <dbReference type="SAM" id="MobiDB-lite"/>
    </source>
</evidence>
<sequence>MAALCEGGNDPPGSLKAKHIYSLTLHYERTLTGNKRRQDQQRPVLKMTQNRSKHVNKTTNPHHRATHPHPYHRQLHIAEPKSAVVQETLKTTTNSVETGSLSKLGLATGRGEESPAVVEGGTCPFMLGVVHTADTPLSESSENLSIDGNAPTLKGTSDAYQDLIVRRNGRSYFLN</sequence>
<gene>
    <name evidence="2" type="ORF">ANN_02085</name>
</gene>
<dbReference type="EMBL" id="JAJSOF020000001">
    <property type="protein sequence ID" value="KAJ4450656.1"/>
    <property type="molecule type" value="Genomic_DNA"/>
</dbReference>
<evidence type="ECO:0000313" key="2">
    <source>
        <dbReference type="EMBL" id="KAJ4450656.1"/>
    </source>
</evidence>
<evidence type="ECO:0000313" key="3">
    <source>
        <dbReference type="Proteomes" id="UP001148838"/>
    </source>
</evidence>
<proteinExistence type="predicted"/>
<accession>A0ABQ8TVA8</accession>